<dbReference type="Proteomes" id="UP001163046">
    <property type="component" value="Unassembled WGS sequence"/>
</dbReference>
<feature type="compositionally biased region" description="Polar residues" evidence="1">
    <location>
        <begin position="96"/>
        <end position="119"/>
    </location>
</feature>
<sequence length="222" mass="25532">MEEFQAVLKRVIVALLDCGPGQELQGQSLNLKAKEKLTEQDYKHWLLDHSLEENFESLVEWVELRVQIIEEAREETQGFRKNKIEKQEERRGGFQGNRTCTRACSRQGTKPTSSRSTAIPTRRAAAFRNKCYCPALDDPHPRQQTHNTSHTEHVSLMILPVLISNDKKELKVNVMLDQCFMSSYISEDAAEELELQGHTLHCKSNNRRSIALREPTLAFVQQ</sequence>
<evidence type="ECO:0000256" key="1">
    <source>
        <dbReference type="SAM" id="MobiDB-lite"/>
    </source>
</evidence>
<keyword evidence="3" id="KW-1185">Reference proteome</keyword>
<accession>A0A9W9ZH87</accession>
<dbReference type="OrthoDB" id="8056668at2759"/>
<evidence type="ECO:0000313" key="3">
    <source>
        <dbReference type="Proteomes" id="UP001163046"/>
    </source>
</evidence>
<proteinExistence type="predicted"/>
<evidence type="ECO:0000313" key="2">
    <source>
        <dbReference type="EMBL" id="KAJ7381455.1"/>
    </source>
</evidence>
<reference evidence="2" key="1">
    <citation type="submission" date="2023-01" db="EMBL/GenBank/DDBJ databases">
        <title>Genome assembly of the deep-sea coral Lophelia pertusa.</title>
        <authorList>
            <person name="Herrera S."/>
            <person name="Cordes E."/>
        </authorList>
    </citation>
    <scope>NUCLEOTIDE SEQUENCE</scope>
    <source>
        <strain evidence="2">USNM1676648</strain>
        <tissue evidence="2">Polyp</tissue>
    </source>
</reference>
<comment type="caution">
    <text evidence="2">The sequence shown here is derived from an EMBL/GenBank/DDBJ whole genome shotgun (WGS) entry which is preliminary data.</text>
</comment>
<dbReference type="EMBL" id="MU826350">
    <property type="protein sequence ID" value="KAJ7381455.1"/>
    <property type="molecule type" value="Genomic_DNA"/>
</dbReference>
<organism evidence="2 3">
    <name type="scientific">Desmophyllum pertusum</name>
    <dbReference type="NCBI Taxonomy" id="174260"/>
    <lineage>
        <taxon>Eukaryota</taxon>
        <taxon>Metazoa</taxon>
        <taxon>Cnidaria</taxon>
        <taxon>Anthozoa</taxon>
        <taxon>Hexacorallia</taxon>
        <taxon>Scleractinia</taxon>
        <taxon>Caryophylliina</taxon>
        <taxon>Caryophylliidae</taxon>
        <taxon>Desmophyllum</taxon>
    </lineage>
</organism>
<gene>
    <name evidence="2" type="ORF">OS493_001593</name>
</gene>
<dbReference type="AlphaFoldDB" id="A0A9W9ZH87"/>
<name>A0A9W9ZH87_9CNID</name>
<feature type="region of interest" description="Disordered" evidence="1">
    <location>
        <begin position="86"/>
        <end position="120"/>
    </location>
</feature>
<protein>
    <submittedName>
        <fullName evidence="2">Uncharacterized protein</fullName>
    </submittedName>
</protein>